<gene>
    <name evidence="3" type="ORF">EKG37_15735</name>
</gene>
<dbReference type="EMBL" id="RXNT01000013">
    <property type="protein sequence ID" value="RTR29182.1"/>
    <property type="molecule type" value="Genomic_DNA"/>
</dbReference>
<proteinExistence type="predicted"/>
<name>A0A431W127_9BACI</name>
<dbReference type="AlphaFoldDB" id="A0A431W127"/>
<protein>
    <submittedName>
        <fullName evidence="3">DUF4185 domain-containing protein</fullName>
    </submittedName>
</protein>
<feature type="transmembrane region" description="Helical" evidence="1">
    <location>
        <begin position="7"/>
        <end position="25"/>
    </location>
</feature>
<reference evidence="3 4" key="1">
    <citation type="submission" date="2018-12" db="EMBL/GenBank/DDBJ databases">
        <title>Bacillus yapensis draft genome sequence.</title>
        <authorList>
            <person name="Yu L."/>
            <person name="Xu X."/>
            <person name="Tang X."/>
        </authorList>
    </citation>
    <scope>NUCLEOTIDE SEQUENCE [LARGE SCALE GENOMIC DNA]</scope>
    <source>
        <strain evidence="3 4">XXST-01</strain>
    </source>
</reference>
<keyword evidence="1" id="KW-0812">Transmembrane</keyword>
<keyword evidence="4" id="KW-1185">Reference proteome</keyword>
<comment type="caution">
    <text evidence="3">The sequence shown here is derived from an EMBL/GenBank/DDBJ whole genome shotgun (WGS) entry which is preliminary data.</text>
</comment>
<evidence type="ECO:0000256" key="1">
    <source>
        <dbReference type="SAM" id="Phobius"/>
    </source>
</evidence>
<dbReference type="InterPro" id="IPR025442">
    <property type="entry name" value="DUF4185"/>
</dbReference>
<accession>A0A431W127</accession>
<dbReference type="Pfam" id="PF13810">
    <property type="entry name" value="DUF4185"/>
    <property type="match status" value="1"/>
</dbReference>
<evidence type="ECO:0000313" key="3">
    <source>
        <dbReference type="EMBL" id="RTR29182.1"/>
    </source>
</evidence>
<sequence length="396" mass="44834">MMMKIRWVVYVAIILVIGVIFLQKFNEKQVQVATVPEESTFFSSATIEESDTYNTQTQGDLWPSCWADDDELYAANGDGDGFTVGPGNVVNVPPNGGSSYFNDIAVSKITGMPENLTGETISKGDQIGQIWNNPVGYNRKPNGMACVDGDLYLAVQDLSKDFNDVPAATIVKSTDKGKTWTWDTSAPMFDEYLFTTIMFLDYGKDYENAIDEYVYAYGLDYNWRDSFNDRVEDPKDLYLARVPKTSIQDRSAWEFFAGVKGKEPTWTKDIKEKVSVLHDERVLYKDAEVAPNNLTVISQGSVVYNKPLDRYIYTSWTEYTFEFYEAPTPWGPWKLFLSEDFGQYPWSDTHNGGYGVTIPSKFISGDGKTMYVQSNTFMGGANNYNFSLRKLQVEPK</sequence>
<keyword evidence="1" id="KW-0472">Membrane</keyword>
<evidence type="ECO:0000259" key="2">
    <source>
        <dbReference type="Pfam" id="PF13810"/>
    </source>
</evidence>
<dbReference type="Proteomes" id="UP000271374">
    <property type="component" value="Unassembled WGS sequence"/>
</dbReference>
<organism evidence="3 4">
    <name type="scientific">Bacillus yapensis</name>
    <dbReference type="NCBI Taxonomy" id="2492960"/>
    <lineage>
        <taxon>Bacteria</taxon>
        <taxon>Bacillati</taxon>
        <taxon>Bacillota</taxon>
        <taxon>Bacilli</taxon>
        <taxon>Bacillales</taxon>
        <taxon>Bacillaceae</taxon>
        <taxon>Bacillus</taxon>
    </lineage>
</organism>
<keyword evidence="1" id="KW-1133">Transmembrane helix</keyword>
<evidence type="ECO:0000313" key="4">
    <source>
        <dbReference type="Proteomes" id="UP000271374"/>
    </source>
</evidence>
<feature type="domain" description="DUF4185" evidence="2">
    <location>
        <begin position="122"/>
        <end position="334"/>
    </location>
</feature>
<dbReference type="OrthoDB" id="3795970at2"/>